<reference evidence="1" key="1">
    <citation type="journal article" date="2014" name="Front. Microbiol.">
        <title>High frequency of phylogenetically diverse reductive dehalogenase-homologous genes in deep subseafloor sedimentary metagenomes.</title>
        <authorList>
            <person name="Kawai M."/>
            <person name="Futagami T."/>
            <person name="Toyoda A."/>
            <person name="Takaki Y."/>
            <person name="Nishi S."/>
            <person name="Hori S."/>
            <person name="Arai W."/>
            <person name="Tsubouchi T."/>
            <person name="Morono Y."/>
            <person name="Uchiyama I."/>
            <person name="Ito T."/>
            <person name="Fujiyama A."/>
            <person name="Inagaki F."/>
            <person name="Takami H."/>
        </authorList>
    </citation>
    <scope>NUCLEOTIDE SEQUENCE</scope>
    <source>
        <strain evidence="1">Expedition CK06-06</strain>
    </source>
</reference>
<comment type="caution">
    <text evidence="1">The sequence shown here is derived from an EMBL/GenBank/DDBJ whole genome shotgun (WGS) entry which is preliminary data.</text>
</comment>
<organism evidence="1">
    <name type="scientific">marine sediment metagenome</name>
    <dbReference type="NCBI Taxonomy" id="412755"/>
    <lineage>
        <taxon>unclassified sequences</taxon>
        <taxon>metagenomes</taxon>
        <taxon>ecological metagenomes</taxon>
    </lineage>
</organism>
<dbReference type="EMBL" id="BARW01017821">
    <property type="protein sequence ID" value="GAI91778.1"/>
    <property type="molecule type" value="Genomic_DNA"/>
</dbReference>
<protein>
    <submittedName>
        <fullName evidence="1">Uncharacterized protein</fullName>
    </submittedName>
</protein>
<sequence>MNESYLPKLINDTTFEVELLGKDKVEIGDRESTNFKPHLKLNRWGGECFIKVGLPTTEKITPVVEAGKVKWRGRKVEAHFYPLEPKTVITKDNKGRDRQFDQNELGGFEFEVVLKEKPATNEINLDFETRGLRFAYQPPLHPDHPTWADTNGNGIVNSFRPENVVGSYAAYHATRRNIHASAEDAEKYKTGKAFHIYRPHLVDAVGVEGWADLNISNGVLTITLPQEFLDEAMYPVIVDPDFGYTTIGG</sequence>
<accession>X1SFN7</accession>
<gene>
    <name evidence="1" type="ORF">S12H4_30677</name>
</gene>
<evidence type="ECO:0000313" key="1">
    <source>
        <dbReference type="EMBL" id="GAI91778.1"/>
    </source>
</evidence>
<feature type="non-terminal residue" evidence="1">
    <location>
        <position position="249"/>
    </location>
</feature>
<name>X1SFN7_9ZZZZ</name>
<dbReference type="AlphaFoldDB" id="X1SFN7"/>
<proteinExistence type="predicted"/>